<proteinExistence type="predicted"/>
<organism evidence="2 3">
    <name type="scientific">Urinicoccus massiliensis</name>
    <dbReference type="NCBI Taxonomy" id="1723382"/>
    <lineage>
        <taxon>Bacteria</taxon>
        <taxon>Bacillati</taxon>
        <taxon>Bacillota</taxon>
        <taxon>Tissierellia</taxon>
        <taxon>Tissierellales</taxon>
        <taxon>Peptoniphilaceae</taxon>
        <taxon>Urinicoccus</taxon>
    </lineage>
</organism>
<keyword evidence="3" id="KW-1185">Reference proteome</keyword>
<name>A0A8H2R155_9FIRM</name>
<dbReference type="RefSeq" id="WP_131748934.1">
    <property type="nucleotide sequence ID" value="NZ_CAACYI010000001.1"/>
</dbReference>
<gene>
    <name evidence="2" type="ORF">NCTC13150_00855</name>
</gene>
<dbReference type="Proteomes" id="UP000377798">
    <property type="component" value="Unassembled WGS sequence"/>
</dbReference>
<keyword evidence="1" id="KW-0472">Membrane</keyword>
<keyword evidence="1" id="KW-1133">Transmembrane helix</keyword>
<feature type="transmembrane region" description="Helical" evidence="1">
    <location>
        <begin position="12"/>
        <end position="30"/>
    </location>
</feature>
<protein>
    <submittedName>
        <fullName evidence="2">Uncharacterized protein</fullName>
    </submittedName>
</protein>
<comment type="caution">
    <text evidence="2">The sequence shown here is derived from an EMBL/GenBank/DDBJ whole genome shotgun (WGS) entry which is preliminary data.</text>
</comment>
<keyword evidence="1" id="KW-0812">Transmembrane</keyword>
<evidence type="ECO:0000313" key="2">
    <source>
        <dbReference type="EMBL" id="VFB16333.1"/>
    </source>
</evidence>
<evidence type="ECO:0000256" key="1">
    <source>
        <dbReference type="SAM" id="Phobius"/>
    </source>
</evidence>
<dbReference type="AlphaFoldDB" id="A0A8H2R155"/>
<dbReference type="EMBL" id="CAACYI010000001">
    <property type="protein sequence ID" value="VFB16333.1"/>
    <property type="molecule type" value="Genomic_DNA"/>
</dbReference>
<evidence type="ECO:0000313" key="3">
    <source>
        <dbReference type="Proteomes" id="UP000377798"/>
    </source>
</evidence>
<accession>A0A8H2R155</accession>
<reference evidence="2 3" key="1">
    <citation type="submission" date="2019-02" db="EMBL/GenBank/DDBJ databases">
        <authorList>
            <consortium name="Pathogen Informatics"/>
        </authorList>
    </citation>
    <scope>NUCLEOTIDE SEQUENCE [LARGE SCALE GENOMIC DNA]</scope>
    <source>
        <strain evidence="2 3">3012STDY7089603</strain>
    </source>
</reference>
<sequence length="362" mass="41328">MKKKSKEKGIQLVLFLFSLFILVFGVYLYPKEGNYGQLKKSVKQLERDLNYKKIETTSLLEEIHQGQEAIDQLVHLENTWQKIKLPNFSSSQLNSYLFDTSLAHYPVLASREIRADKDSPFYSLGEMDGLSQSLAIYQTLGSLKKIDLETTLAANSAILRRMGAIEYFCNTKNPGSWYAIMNGHYNKNPQLSQVLESMGNQMEVTATLKDYINDILSIESPIKNPDLELKKSVWLKDEKAQMHSDTKQAMNDISLKGSFLWDTYSYGLDHLSIVAKAFSTDSSKGMFKAYLENSKIYFITCEMGDRTAFSYFTPSGILMSVIDKESSENYYLRDISNTENHWAQVANLGYQLIKNDKKIEGQ</sequence>